<reference evidence="5 6" key="1">
    <citation type="submission" date="2020-07" db="EMBL/GenBank/DDBJ databases">
        <title>Description of Limosilactobacillus balticus sp. nov., Limosilactobacillus agrestis sp. nov., Limosilactobacillus albertensis sp. nov., Limosilactobacillus rudii sp. nov., Limosilactobacillus fastidiosus sp. nov., five novel Limosilactobacillus species isolated from the vertebrate gastrointestinal tract, and proposal of 6 subspecies of Limosilactobacillus reuteri adapted to the gastrointestinal tract of specific vertebrate hosts.</title>
        <authorList>
            <person name="Li F."/>
            <person name="Cheng C."/>
            <person name="Zheng J."/>
            <person name="Quevedo R.M."/>
            <person name="Li J."/>
            <person name="Roos S."/>
            <person name="Gaenzle M.G."/>
            <person name="Walter J."/>
        </authorList>
    </citation>
    <scope>NUCLEOTIDE SEQUENCE [LARGE SCALE GENOMIC DNA]</scope>
    <source>
        <strain evidence="5 6">RRLNB_1_1</strain>
    </source>
</reference>
<protein>
    <submittedName>
        <fullName evidence="5">Helix-turn-helix transcriptional regulator</fullName>
    </submittedName>
</protein>
<proteinExistence type="predicted"/>
<comment type="caution">
    <text evidence="5">The sequence shown here is derived from an EMBL/GenBank/DDBJ whole genome shotgun (WGS) entry which is preliminary data.</text>
</comment>
<dbReference type="SUPFAM" id="SSF46785">
    <property type="entry name" value="Winged helix' DNA-binding domain"/>
    <property type="match status" value="1"/>
</dbReference>
<organism evidence="5 6">
    <name type="scientific">Limosilactobacillus albertensis</name>
    <dbReference type="NCBI Taxonomy" id="2759752"/>
    <lineage>
        <taxon>Bacteria</taxon>
        <taxon>Bacillati</taxon>
        <taxon>Bacillota</taxon>
        <taxon>Bacilli</taxon>
        <taxon>Lactobacillales</taxon>
        <taxon>Lactobacillaceae</taxon>
        <taxon>Limosilactobacillus</taxon>
    </lineage>
</organism>
<keyword evidence="1" id="KW-0805">Transcription regulation</keyword>
<dbReference type="EMBL" id="JACIVC010000066">
    <property type="protein sequence ID" value="MBB1070194.1"/>
    <property type="molecule type" value="Genomic_DNA"/>
</dbReference>
<evidence type="ECO:0000259" key="4">
    <source>
        <dbReference type="PROSITE" id="PS51118"/>
    </source>
</evidence>
<evidence type="ECO:0000256" key="3">
    <source>
        <dbReference type="ARBA" id="ARBA00023163"/>
    </source>
</evidence>
<evidence type="ECO:0000313" key="6">
    <source>
        <dbReference type="Proteomes" id="UP000518316"/>
    </source>
</evidence>
<dbReference type="InterPro" id="IPR036388">
    <property type="entry name" value="WH-like_DNA-bd_sf"/>
</dbReference>
<dbReference type="RefSeq" id="WP_109897435.1">
    <property type="nucleotide sequence ID" value="NZ_JACIVC010000066.1"/>
</dbReference>
<keyword evidence="2" id="KW-0238">DNA-binding</keyword>
<evidence type="ECO:0000256" key="2">
    <source>
        <dbReference type="ARBA" id="ARBA00023125"/>
    </source>
</evidence>
<keyword evidence="6" id="KW-1185">Reference proteome</keyword>
<dbReference type="Gene3D" id="1.10.10.10">
    <property type="entry name" value="Winged helix-like DNA-binding domain superfamily/Winged helix DNA-binding domain"/>
    <property type="match status" value="1"/>
</dbReference>
<evidence type="ECO:0000256" key="1">
    <source>
        <dbReference type="ARBA" id="ARBA00023015"/>
    </source>
</evidence>
<keyword evidence="3" id="KW-0804">Transcription</keyword>
<dbReference type="InterPro" id="IPR002577">
    <property type="entry name" value="HTH_HxlR"/>
</dbReference>
<feature type="domain" description="HTH hxlR-type" evidence="4">
    <location>
        <begin position="8"/>
        <end position="102"/>
    </location>
</feature>
<dbReference type="Pfam" id="PF01638">
    <property type="entry name" value="HxlR"/>
    <property type="match status" value="1"/>
</dbReference>
<gene>
    <name evidence="5" type="ORF">H5S40_08520</name>
</gene>
<accession>A0A7W3TSR0</accession>
<dbReference type="PANTHER" id="PTHR33204">
    <property type="entry name" value="TRANSCRIPTIONAL REGULATOR, MARR FAMILY"/>
    <property type="match status" value="1"/>
</dbReference>
<dbReference type="GO" id="GO:0003677">
    <property type="term" value="F:DNA binding"/>
    <property type="evidence" value="ECO:0007669"/>
    <property type="project" value="UniProtKB-KW"/>
</dbReference>
<dbReference type="InterPro" id="IPR036390">
    <property type="entry name" value="WH_DNA-bd_sf"/>
</dbReference>
<dbReference type="Proteomes" id="UP000518316">
    <property type="component" value="Unassembled WGS sequence"/>
</dbReference>
<name>A0A7W3TSR0_9LACO</name>
<evidence type="ECO:0000313" key="5">
    <source>
        <dbReference type="EMBL" id="MBB1070194.1"/>
    </source>
</evidence>
<dbReference type="AlphaFoldDB" id="A0A7W3TSR0"/>
<dbReference type="PROSITE" id="PS51118">
    <property type="entry name" value="HTH_HXLR"/>
    <property type="match status" value="1"/>
</dbReference>
<sequence length="132" mass="15365">MTERKDQCGVNYTLDVLEDKWQPRIIYWLGFRPFTIDELHRLLPELTLVALNDEIASLQNLRIVNSNKDENDKYTLTDNGTDLRNMVVTMGVWGRQQMDDSANQISDQIVEPEADASISELIEYNKKLDKYL</sequence>